<dbReference type="InterPro" id="IPR013762">
    <property type="entry name" value="Integrase-like_cat_sf"/>
</dbReference>
<keyword evidence="3" id="KW-0238">DNA-binding</keyword>
<dbReference type="OrthoDB" id="9801717at2"/>
<dbReference type="STRING" id="697329.Rumal_2496"/>
<evidence type="ECO:0000313" key="7">
    <source>
        <dbReference type="Proteomes" id="UP000006919"/>
    </source>
</evidence>
<name>E6UEX7_RUMA7</name>
<dbReference type="KEGG" id="ral:Rumal_2496"/>
<evidence type="ECO:0000313" key="6">
    <source>
        <dbReference type="EMBL" id="ADU22976.1"/>
    </source>
</evidence>
<organism evidence="6 7">
    <name type="scientific">Ruminococcus albus (strain ATCC 27210 / DSM 20455 / JCM 14654 / NCDO 2250 / 7)</name>
    <dbReference type="NCBI Taxonomy" id="697329"/>
    <lineage>
        <taxon>Bacteria</taxon>
        <taxon>Bacillati</taxon>
        <taxon>Bacillota</taxon>
        <taxon>Clostridia</taxon>
        <taxon>Eubacteriales</taxon>
        <taxon>Oscillospiraceae</taxon>
        <taxon>Ruminococcus</taxon>
    </lineage>
</organism>
<dbReference type="EMBL" id="CP002403">
    <property type="protein sequence ID" value="ADU22976.1"/>
    <property type="molecule type" value="Genomic_DNA"/>
</dbReference>
<dbReference type="Pfam" id="PF00589">
    <property type="entry name" value="Phage_integrase"/>
    <property type="match status" value="1"/>
</dbReference>
<dbReference type="InterPro" id="IPR002104">
    <property type="entry name" value="Integrase_catalytic"/>
</dbReference>
<evidence type="ECO:0000256" key="4">
    <source>
        <dbReference type="ARBA" id="ARBA00023172"/>
    </source>
</evidence>
<dbReference type="RefSeq" id="WP_013499109.1">
    <property type="nucleotide sequence ID" value="NC_014833.1"/>
</dbReference>
<dbReference type="InterPro" id="IPR011010">
    <property type="entry name" value="DNA_brk_join_enz"/>
</dbReference>
<dbReference type="HOGENOM" id="CLU_027562_1_1_9"/>
<dbReference type="Gene3D" id="1.10.150.130">
    <property type="match status" value="1"/>
</dbReference>
<evidence type="ECO:0000256" key="1">
    <source>
        <dbReference type="ARBA" id="ARBA00008857"/>
    </source>
</evidence>
<reference evidence="6 7" key="1">
    <citation type="journal article" date="2011" name="J. Bacteriol.">
        <title>Complete genome of the cellulolytic ruminal bacterium Ruminococcus albus 7.</title>
        <authorList>
            <person name="Suen G."/>
            <person name="Stevenson D.M."/>
            <person name="Bruce D.C."/>
            <person name="Chertkov O."/>
            <person name="Copeland A."/>
            <person name="Cheng J.F."/>
            <person name="Detter C."/>
            <person name="Detter J.C."/>
            <person name="Goodwin L.A."/>
            <person name="Han C.S."/>
            <person name="Hauser L.J."/>
            <person name="Ivanova N.N."/>
            <person name="Kyrpides N.C."/>
            <person name="Land M.L."/>
            <person name="Lapidus A."/>
            <person name="Lucas S."/>
            <person name="Ovchinnikova G."/>
            <person name="Pitluck S."/>
            <person name="Tapia R."/>
            <person name="Woyke T."/>
            <person name="Boyum J."/>
            <person name="Mead D."/>
            <person name="Weimer P.J."/>
        </authorList>
    </citation>
    <scope>NUCLEOTIDE SEQUENCE [LARGE SCALE GENOMIC DNA]</scope>
    <source>
        <strain evidence="7">ATCC 27210 / DSM 20455 / JCM 14654 / NCDO 2250 / 7</strain>
    </source>
</reference>
<feature type="domain" description="Tyr recombinase" evidence="5">
    <location>
        <begin position="176"/>
        <end position="347"/>
    </location>
</feature>
<dbReference type="SUPFAM" id="SSF56349">
    <property type="entry name" value="DNA breaking-rejoining enzymes"/>
    <property type="match status" value="1"/>
</dbReference>
<accession>E6UEX7</accession>
<dbReference type="Proteomes" id="UP000006919">
    <property type="component" value="Chromosome"/>
</dbReference>
<keyword evidence="4" id="KW-0233">DNA recombination</keyword>
<gene>
    <name evidence="6" type="ordered locus">Rumal_2496</name>
</gene>
<comment type="similarity">
    <text evidence="1">Belongs to the 'phage' integrase family.</text>
</comment>
<dbReference type="GO" id="GO:0003677">
    <property type="term" value="F:DNA binding"/>
    <property type="evidence" value="ECO:0007669"/>
    <property type="project" value="UniProtKB-KW"/>
</dbReference>
<dbReference type="eggNOG" id="COG0582">
    <property type="taxonomic scope" value="Bacteria"/>
</dbReference>
<proteinExistence type="inferred from homology"/>
<dbReference type="PANTHER" id="PTHR30629:SF2">
    <property type="entry name" value="PROPHAGE INTEGRASE INTS-RELATED"/>
    <property type="match status" value="1"/>
</dbReference>
<dbReference type="GO" id="GO:0015074">
    <property type="term" value="P:DNA integration"/>
    <property type="evidence" value="ECO:0007669"/>
    <property type="project" value="UniProtKB-KW"/>
</dbReference>
<dbReference type="PANTHER" id="PTHR30629">
    <property type="entry name" value="PROPHAGE INTEGRASE"/>
    <property type="match status" value="1"/>
</dbReference>
<keyword evidence="2" id="KW-0229">DNA integration</keyword>
<dbReference type="AlphaFoldDB" id="E6UEX7"/>
<dbReference type="Gene3D" id="1.10.443.10">
    <property type="entry name" value="Intergrase catalytic core"/>
    <property type="match status" value="1"/>
</dbReference>
<dbReference type="PROSITE" id="PS51898">
    <property type="entry name" value="TYR_RECOMBINASE"/>
    <property type="match status" value="1"/>
</dbReference>
<dbReference type="InterPro" id="IPR050808">
    <property type="entry name" value="Phage_Integrase"/>
</dbReference>
<evidence type="ECO:0000256" key="2">
    <source>
        <dbReference type="ARBA" id="ARBA00022908"/>
    </source>
</evidence>
<evidence type="ECO:0000259" key="5">
    <source>
        <dbReference type="PROSITE" id="PS51898"/>
    </source>
</evidence>
<evidence type="ECO:0000256" key="3">
    <source>
        <dbReference type="ARBA" id="ARBA00023125"/>
    </source>
</evidence>
<dbReference type="GO" id="GO:0006310">
    <property type="term" value="P:DNA recombination"/>
    <property type="evidence" value="ECO:0007669"/>
    <property type="project" value="UniProtKB-KW"/>
</dbReference>
<dbReference type="CDD" id="cd00796">
    <property type="entry name" value="INT_Rci_Hp1_C"/>
    <property type="match status" value="1"/>
</dbReference>
<dbReference type="InterPro" id="IPR010998">
    <property type="entry name" value="Integrase_recombinase_N"/>
</dbReference>
<protein>
    <submittedName>
        <fullName evidence="6">Integrase family protein</fullName>
    </submittedName>
</protein>
<sequence>MKLANGVGTVYKLSGNRRNPYIVRKTVGWDIDTKTGKRKQQYITIGYAPTRAKGLEMLMDYNKNPYDIEASKITFAEVFEKWSAEKFPTISDSNAKAYKASYNTCEPLHDRVFKDLKLTDLQGVVDNCGKNYPTLRKLKVLFSQMYEYAMKYEICMKDYSEYVDIIKFKDKNPNKTDRSPFSKEEIDALWVQESNIYAQIVLMLIYSGVRVSELLDLKRENVNIEEHCFKVVESKTESGIRVVPIHDRTYPFFKKWYEDGNEYLLHTPDGKQFIYRNYYDSYWTPVMELIGCSHKPHDTRHTCISMMTEKEVSPTLIKKIVGHSGAMSLTEKVYTHVNVQELLEAINRI</sequence>